<comment type="subcellular location">
    <subcellularLocation>
        <location evidence="2">Cell inner membrane</location>
    </subcellularLocation>
</comment>
<dbReference type="SMART" id="SM00267">
    <property type="entry name" value="GGDEF"/>
    <property type="match status" value="1"/>
</dbReference>
<evidence type="ECO:0000313" key="6">
    <source>
        <dbReference type="EMBL" id="TRX75832.1"/>
    </source>
</evidence>
<dbReference type="GO" id="GO:0052621">
    <property type="term" value="F:diguanylate cyclase activity"/>
    <property type="evidence" value="ECO:0007669"/>
    <property type="project" value="UniProtKB-EC"/>
</dbReference>
<dbReference type="GO" id="GO:1902201">
    <property type="term" value="P:negative regulation of bacterial-type flagellum-dependent cell motility"/>
    <property type="evidence" value="ECO:0007669"/>
    <property type="project" value="TreeGrafter"/>
</dbReference>
<dbReference type="NCBIfam" id="TIGR00254">
    <property type="entry name" value="GGDEF"/>
    <property type="match status" value="1"/>
</dbReference>
<reference evidence="6 7" key="1">
    <citation type="submission" date="2019-07" db="EMBL/GenBank/DDBJ databases">
        <title>Pseudomonas mangiferae sp. nov., isolated from bark of mango tree in Thailand.</title>
        <authorList>
            <person name="Srisuk N."/>
            <person name="Anurat P."/>
        </authorList>
    </citation>
    <scope>NUCLEOTIDE SEQUENCE [LARGE SCALE GENOMIC DNA]</scope>
    <source>
        <strain evidence="6 7">DMKU_BBB3-04</strain>
    </source>
</reference>
<dbReference type="Gene3D" id="3.30.70.270">
    <property type="match status" value="1"/>
</dbReference>
<dbReference type="InterPro" id="IPR043128">
    <property type="entry name" value="Rev_trsase/Diguanyl_cyclase"/>
</dbReference>
<dbReference type="InterPro" id="IPR029787">
    <property type="entry name" value="Nucleotide_cyclase"/>
</dbReference>
<name>A0A553H267_9PSED</name>
<evidence type="ECO:0000256" key="1">
    <source>
        <dbReference type="ARBA" id="ARBA00001946"/>
    </source>
</evidence>
<dbReference type="GO" id="GO:0043709">
    <property type="term" value="P:cell adhesion involved in single-species biofilm formation"/>
    <property type="evidence" value="ECO:0007669"/>
    <property type="project" value="TreeGrafter"/>
</dbReference>
<dbReference type="InterPro" id="IPR000160">
    <property type="entry name" value="GGDEF_dom"/>
</dbReference>
<proteinExistence type="predicted"/>
<dbReference type="GO" id="GO:0005886">
    <property type="term" value="C:plasma membrane"/>
    <property type="evidence" value="ECO:0007669"/>
    <property type="project" value="UniProtKB-SubCell"/>
</dbReference>
<keyword evidence="7" id="KW-1185">Reference proteome</keyword>
<dbReference type="SUPFAM" id="SSF55073">
    <property type="entry name" value="Nucleotide cyclase"/>
    <property type="match status" value="1"/>
</dbReference>
<dbReference type="Pfam" id="PF00990">
    <property type="entry name" value="GGDEF"/>
    <property type="match status" value="1"/>
</dbReference>
<dbReference type="AlphaFoldDB" id="A0A553H267"/>
<dbReference type="InterPro" id="IPR050469">
    <property type="entry name" value="Diguanylate_Cyclase"/>
</dbReference>
<evidence type="ECO:0000256" key="2">
    <source>
        <dbReference type="ARBA" id="ARBA00004533"/>
    </source>
</evidence>
<dbReference type="EMBL" id="VJOY01000003">
    <property type="protein sequence ID" value="TRX75832.1"/>
    <property type="molecule type" value="Genomic_DNA"/>
</dbReference>
<dbReference type="OrthoDB" id="9812260at2"/>
<sequence>MVPPHQSNTIDFDAAKLRRLGFSSAQQPGPLRALSLADLRRQLTLQLQTSLEADRILTLFFQEVRRLVPLDTLAYRNAGSDLRLEFGVSASHSASYRLSHEGEYLGEVVFRRGRRFDDQELGQLESLMACLLFPLRNALLYRAALRSALRDPLTDTGNRIAMDQALQREADRARRTLEPLSVLMLDIDHFKSINDRFGHGVGDEVLKAIATTLKADLRNIDLVFRYGGEEFLVLLSGTGQEAAAMIGERLRQAVEALQHLVEGQAIHLSISLGCATLAPGETVESLLRRADNALYNAKREGRNRLAFAG</sequence>
<comment type="cofactor">
    <cofactor evidence="1">
        <name>Mg(2+)</name>
        <dbReference type="ChEBI" id="CHEBI:18420"/>
    </cofactor>
</comment>
<dbReference type="Proteomes" id="UP000315235">
    <property type="component" value="Unassembled WGS sequence"/>
</dbReference>
<feature type="domain" description="GGDEF" evidence="5">
    <location>
        <begin position="178"/>
        <end position="309"/>
    </location>
</feature>
<accession>A0A553H267</accession>
<evidence type="ECO:0000259" key="5">
    <source>
        <dbReference type="PROSITE" id="PS50887"/>
    </source>
</evidence>
<dbReference type="PROSITE" id="PS50887">
    <property type="entry name" value="GGDEF"/>
    <property type="match status" value="1"/>
</dbReference>
<evidence type="ECO:0000313" key="7">
    <source>
        <dbReference type="Proteomes" id="UP000315235"/>
    </source>
</evidence>
<dbReference type="EC" id="2.7.7.65" evidence="3"/>
<dbReference type="FunFam" id="3.30.70.270:FF:000001">
    <property type="entry name" value="Diguanylate cyclase domain protein"/>
    <property type="match status" value="1"/>
</dbReference>
<dbReference type="RefSeq" id="WP_143487224.1">
    <property type="nucleotide sequence ID" value="NZ_VJOY01000003.1"/>
</dbReference>
<dbReference type="PANTHER" id="PTHR45138:SF9">
    <property type="entry name" value="DIGUANYLATE CYCLASE DGCM-RELATED"/>
    <property type="match status" value="1"/>
</dbReference>
<comment type="caution">
    <text evidence="6">The sequence shown here is derived from an EMBL/GenBank/DDBJ whole genome shotgun (WGS) entry which is preliminary data.</text>
</comment>
<dbReference type="CDD" id="cd01949">
    <property type="entry name" value="GGDEF"/>
    <property type="match status" value="1"/>
</dbReference>
<dbReference type="PANTHER" id="PTHR45138">
    <property type="entry name" value="REGULATORY COMPONENTS OF SENSORY TRANSDUCTION SYSTEM"/>
    <property type="match status" value="1"/>
</dbReference>
<comment type="catalytic activity">
    <reaction evidence="4">
        <text>2 GTP = 3',3'-c-di-GMP + 2 diphosphate</text>
        <dbReference type="Rhea" id="RHEA:24898"/>
        <dbReference type="ChEBI" id="CHEBI:33019"/>
        <dbReference type="ChEBI" id="CHEBI:37565"/>
        <dbReference type="ChEBI" id="CHEBI:58805"/>
        <dbReference type="EC" id="2.7.7.65"/>
    </reaction>
</comment>
<organism evidence="6 7">
    <name type="scientific">Pseudomonas mangiferae</name>
    <dbReference type="NCBI Taxonomy" id="2593654"/>
    <lineage>
        <taxon>Bacteria</taxon>
        <taxon>Pseudomonadati</taxon>
        <taxon>Pseudomonadota</taxon>
        <taxon>Gammaproteobacteria</taxon>
        <taxon>Pseudomonadales</taxon>
        <taxon>Pseudomonadaceae</taxon>
        <taxon>Pseudomonas</taxon>
    </lineage>
</organism>
<protein>
    <recommendedName>
        <fullName evidence="3">diguanylate cyclase</fullName>
        <ecNumber evidence="3">2.7.7.65</ecNumber>
    </recommendedName>
</protein>
<evidence type="ECO:0000256" key="3">
    <source>
        <dbReference type="ARBA" id="ARBA00012528"/>
    </source>
</evidence>
<evidence type="ECO:0000256" key="4">
    <source>
        <dbReference type="ARBA" id="ARBA00034247"/>
    </source>
</evidence>
<gene>
    <name evidence="6" type="ORF">FM069_05205</name>
</gene>